<protein>
    <submittedName>
        <fullName evidence="1">Putative hydrolase of the HAD superfamily</fullName>
    </submittedName>
</protein>
<evidence type="ECO:0000313" key="1">
    <source>
        <dbReference type="EMBL" id="TCT17211.1"/>
    </source>
</evidence>
<dbReference type="GO" id="GO:0016787">
    <property type="term" value="F:hydrolase activity"/>
    <property type="evidence" value="ECO:0007669"/>
    <property type="project" value="UniProtKB-KW"/>
</dbReference>
<dbReference type="Proteomes" id="UP000294902">
    <property type="component" value="Unassembled WGS sequence"/>
</dbReference>
<dbReference type="NCBIfam" id="TIGR01549">
    <property type="entry name" value="HAD-SF-IA-v1"/>
    <property type="match status" value="1"/>
</dbReference>
<sequence>MSILIWDFDNTLAYRDGMWTKSLYEVLKRNDFIVSEDDIRPHFQDGFPWHRHKEVHKDYFNGLSWWEYVNTIILNALLKIGIEKQSAIELTRQFKDEYLDISKWYLFEDTVRTLEKSISEEYSNYILSNHTPELIDIIEGLGIQKYFKKIISSAVVGYEKPNKLIFEEVSKHFEKDLKVYMIGDSYSADIQGALNYGFEAILVRQENKANYKNYSSNLDGIWEFI</sequence>
<keyword evidence="1" id="KW-0378">Hydrolase</keyword>
<dbReference type="PANTHER" id="PTHR46191">
    <property type="match status" value="1"/>
</dbReference>
<dbReference type="InterPro" id="IPR051828">
    <property type="entry name" value="HAD-like_hydrolase_domain"/>
</dbReference>
<dbReference type="AlphaFoldDB" id="A0A4R3MPP5"/>
<dbReference type="OrthoDB" id="9794086at2"/>
<accession>A0A4R3MPP5</accession>
<reference evidence="1 2" key="1">
    <citation type="submission" date="2019-03" db="EMBL/GenBank/DDBJ databases">
        <title>Genomic Encyclopedia of Type Strains, Phase IV (KMG-IV): sequencing the most valuable type-strain genomes for metagenomic binning, comparative biology and taxonomic classification.</title>
        <authorList>
            <person name="Goeker M."/>
        </authorList>
    </citation>
    <scope>NUCLEOTIDE SEQUENCE [LARGE SCALE GENOMIC DNA]</scope>
    <source>
        <strain evidence="1 2">DSM 24629</strain>
    </source>
</reference>
<dbReference type="RefSeq" id="WP_132249909.1">
    <property type="nucleotide sequence ID" value="NZ_SMAL01000001.1"/>
</dbReference>
<gene>
    <name evidence="1" type="ORF">EDC18_101509</name>
</gene>
<proteinExistence type="predicted"/>
<dbReference type="InterPro" id="IPR036412">
    <property type="entry name" value="HAD-like_sf"/>
</dbReference>
<dbReference type="InterPro" id="IPR006439">
    <property type="entry name" value="HAD-SF_hydro_IA"/>
</dbReference>
<dbReference type="Gene3D" id="1.10.150.720">
    <property type="entry name" value="Haloacid dehalogenase-like hydrolase"/>
    <property type="match status" value="1"/>
</dbReference>
<dbReference type="SFLD" id="SFLDG01129">
    <property type="entry name" value="C1.5:_HAD__Beta-PGM__Phosphata"/>
    <property type="match status" value="1"/>
</dbReference>
<dbReference type="PANTHER" id="PTHR46191:SF2">
    <property type="entry name" value="HALOACID DEHALOGENASE-LIKE HYDROLASE DOMAIN-CONTAINING PROTEIN 3"/>
    <property type="match status" value="1"/>
</dbReference>
<dbReference type="EMBL" id="SMAL01000001">
    <property type="protein sequence ID" value="TCT17211.1"/>
    <property type="molecule type" value="Genomic_DNA"/>
</dbReference>
<organism evidence="1 2">
    <name type="scientific">Natranaerovirga pectinivora</name>
    <dbReference type="NCBI Taxonomy" id="682400"/>
    <lineage>
        <taxon>Bacteria</taxon>
        <taxon>Bacillati</taxon>
        <taxon>Bacillota</taxon>
        <taxon>Clostridia</taxon>
        <taxon>Lachnospirales</taxon>
        <taxon>Natranaerovirgaceae</taxon>
        <taxon>Natranaerovirga</taxon>
    </lineage>
</organism>
<keyword evidence="2" id="KW-1185">Reference proteome</keyword>
<dbReference type="InterPro" id="IPR023214">
    <property type="entry name" value="HAD_sf"/>
</dbReference>
<evidence type="ECO:0000313" key="2">
    <source>
        <dbReference type="Proteomes" id="UP000294902"/>
    </source>
</evidence>
<dbReference type="Pfam" id="PF00702">
    <property type="entry name" value="Hydrolase"/>
    <property type="match status" value="1"/>
</dbReference>
<dbReference type="Gene3D" id="3.40.50.1000">
    <property type="entry name" value="HAD superfamily/HAD-like"/>
    <property type="match status" value="1"/>
</dbReference>
<dbReference type="InterPro" id="IPR044924">
    <property type="entry name" value="HAD-SF_hydro_IA_REG-2-like_cap"/>
</dbReference>
<dbReference type="SUPFAM" id="SSF56784">
    <property type="entry name" value="HAD-like"/>
    <property type="match status" value="1"/>
</dbReference>
<dbReference type="SFLD" id="SFLDS00003">
    <property type="entry name" value="Haloacid_Dehalogenase"/>
    <property type="match status" value="1"/>
</dbReference>
<name>A0A4R3MPP5_9FIRM</name>
<comment type="caution">
    <text evidence="1">The sequence shown here is derived from an EMBL/GenBank/DDBJ whole genome shotgun (WGS) entry which is preliminary data.</text>
</comment>